<name>A0ABQ6MP46_9STRA</name>
<evidence type="ECO:0000256" key="1">
    <source>
        <dbReference type="SAM" id="MobiDB-lite"/>
    </source>
</evidence>
<feature type="non-terminal residue" evidence="2">
    <location>
        <position position="389"/>
    </location>
</feature>
<comment type="caution">
    <text evidence="2">The sequence shown here is derived from an EMBL/GenBank/DDBJ whole genome shotgun (WGS) entry which is preliminary data.</text>
</comment>
<feature type="region of interest" description="Disordered" evidence="1">
    <location>
        <begin position="350"/>
        <end position="389"/>
    </location>
</feature>
<evidence type="ECO:0000313" key="2">
    <source>
        <dbReference type="EMBL" id="GMI29362.1"/>
    </source>
</evidence>
<reference evidence="2 3" key="1">
    <citation type="journal article" date="2023" name="Commun. Biol.">
        <title>Genome analysis of Parmales, the sister group of diatoms, reveals the evolutionary specialization of diatoms from phago-mixotrophs to photoautotrophs.</title>
        <authorList>
            <person name="Ban H."/>
            <person name="Sato S."/>
            <person name="Yoshikawa S."/>
            <person name="Yamada K."/>
            <person name="Nakamura Y."/>
            <person name="Ichinomiya M."/>
            <person name="Sato N."/>
            <person name="Blanc-Mathieu R."/>
            <person name="Endo H."/>
            <person name="Kuwata A."/>
            <person name="Ogata H."/>
        </authorList>
    </citation>
    <scope>NUCLEOTIDE SEQUENCE [LARGE SCALE GENOMIC DNA]</scope>
</reference>
<dbReference type="EMBL" id="BRYB01005816">
    <property type="protein sequence ID" value="GMI29362.1"/>
    <property type="molecule type" value="Genomic_DNA"/>
</dbReference>
<feature type="compositionally biased region" description="Pro residues" evidence="1">
    <location>
        <begin position="309"/>
        <end position="326"/>
    </location>
</feature>
<organism evidence="2 3">
    <name type="scientific">Tetraparma gracilis</name>
    <dbReference type="NCBI Taxonomy" id="2962635"/>
    <lineage>
        <taxon>Eukaryota</taxon>
        <taxon>Sar</taxon>
        <taxon>Stramenopiles</taxon>
        <taxon>Ochrophyta</taxon>
        <taxon>Bolidophyceae</taxon>
        <taxon>Parmales</taxon>
        <taxon>Triparmaceae</taxon>
        <taxon>Tetraparma</taxon>
    </lineage>
</organism>
<feature type="compositionally biased region" description="Basic and acidic residues" evidence="1">
    <location>
        <begin position="356"/>
        <end position="365"/>
    </location>
</feature>
<feature type="compositionally biased region" description="Low complexity" evidence="1">
    <location>
        <begin position="197"/>
        <end position="210"/>
    </location>
</feature>
<evidence type="ECO:0008006" key="4">
    <source>
        <dbReference type="Google" id="ProtNLM"/>
    </source>
</evidence>
<keyword evidence="3" id="KW-1185">Reference proteome</keyword>
<protein>
    <recommendedName>
        <fullName evidence="4">FHA domain-containing protein</fullName>
    </recommendedName>
</protein>
<feature type="region of interest" description="Disordered" evidence="1">
    <location>
        <begin position="304"/>
        <end position="327"/>
    </location>
</feature>
<proteinExistence type="predicted"/>
<feature type="region of interest" description="Disordered" evidence="1">
    <location>
        <begin position="154"/>
        <end position="235"/>
    </location>
</feature>
<gene>
    <name evidence="2" type="ORF">TeGR_g3196</name>
</gene>
<evidence type="ECO:0000313" key="3">
    <source>
        <dbReference type="Proteomes" id="UP001165060"/>
    </source>
</evidence>
<dbReference type="Proteomes" id="UP001165060">
    <property type="component" value="Unassembled WGS sequence"/>
</dbReference>
<accession>A0ABQ6MP46</accession>
<feature type="compositionally biased region" description="Basic and acidic residues" evidence="1">
    <location>
        <begin position="220"/>
        <end position="235"/>
    </location>
</feature>
<sequence length="389" mass="41104">MSAAKPFQIYHEVEDVGKRIRGSKKRAFWRFGFQGSPQKHELLVVHSILSGKKLAFLDGKQIHSSQSMKPLSFSTHLNDCMISAGATEDEPHFLRIDGVYFRDLPFENPSHSAPSYGPNAPKTRTPSMEAEHRHAHAAMEMLDTDEEFARRLAEEEGAQRHSLERQESEDERMARELQDAYDREHSDRQEHLRRTGASEAASPASPASPATRAELPGDQAAREWRERRAPAKEERAAPVDLLSFDDDGGAGAGGGAAAAAAAFSDAGDAFGAAPAGWGEGGGWDSFDAAAPAAVAAPPRRLSLKAPANMRPPPAGPAAAAPPPPPTSVSAAFSDMENLFLATGLEAGTVAAVSEPSPERKAKEKGASMSFDDIDPLAGLGGAGGVGGAG</sequence>
<feature type="compositionally biased region" description="Basic and acidic residues" evidence="1">
    <location>
        <begin position="154"/>
        <end position="193"/>
    </location>
</feature>
<feature type="compositionally biased region" description="Gly residues" evidence="1">
    <location>
        <begin position="378"/>
        <end position="389"/>
    </location>
</feature>